<dbReference type="Proteomes" id="UP000815325">
    <property type="component" value="Unassembled WGS sequence"/>
</dbReference>
<evidence type="ECO:0000256" key="1">
    <source>
        <dbReference type="ARBA" id="ARBA00022527"/>
    </source>
</evidence>
<evidence type="ECO:0000256" key="2">
    <source>
        <dbReference type="ARBA" id="ARBA00022679"/>
    </source>
</evidence>
<dbReference type="EMBL" id="MU071376">
    <property type="protein sequence ID" value="KAF5826098.1"/>
    <property type="molecule type" value="Genomic_DNA"/>
</dbReference>
<dbReference type="InterPro" id="IPR000719">
    <property type="entry name" value="Prot_kinase_dom"/>
</dbReference>
<dbReference type="InterPro" id="IPR050205">
    <property type="entry name" value="CDPK_Ser/Thr_kinases"/>
</dbReference>
<dbReference type="Gene3D" id="3.30.200.20">
    <property type="entry name" value="Phosphorylase Kinase, domain 1"/>
    <property type="match status" value="1"/>
</dbReference>
<dbReference type="PROSITE" id="PS50011">
    <property type="entry name" value="PROTEIN_KINASE_DOM"/>
    <property type="match status" value="1"/>
</dbReference>
<evidence type="ECO:0000259" key="6">
    <source>
        <dbReference type="PROSITE" id="PS50011"/>
    </source>
</evidence>
<evidence type="ECO:0000256" key="4">
    <source>
        <dbReference type="ARBA" id="ARBA00022777"/>
    </source>
</evidence>
<dbReference type="SMART" id="SM00220">
    <property type="entry name" value="S_TKc"/>
    <property type="match status" value="1"/>
</dbReference>
<feature type="domain" description="Protein kinase" evidence="6">
    <location>
        <begin position="1"/>
        <end position="190"/>
    </location>
</feature>
<reference evidence="7" key="1">
    <citation type="submission" date="2017-08" db="EMBL/GenBank/DDBJ databases">
        <authorList>
            <person name="Polle J.E."/>
            <person name="Barry K."/>
            <person name="Cushman J."/>
            <person name="Schmutz J."/>
            <person name="Tran D."/>
            <person name="Hathwaick L.T."/>
            <person name="Yim W.C."/>
            <person name="Jenkins J."/>
            <person name="Mckie-Krisberg Z.M."/>
            <person name="Prochnik S."/>
            <person name="Lindquist E."/>
            <person name="Dockter R.B."/>
            <person name="Adam C."/>
            <person name="Molina H."/>
            <person name="Bunkerborg J."/>
            <person name="Jin E."/>
            <person name="Buchheim M."/>
            <person name="Magnuson J."/>
        </authorList>
    </citation>
    <scope>NUCLEOTIDE SEQUENCE</scope>
    <source>
        <strain evidence="7">CCAP 19/18</strain>
    </source>
</reference>
<evidence type="ECO:0000313" key="8">
    <source>
        <dbReference type="Proteomes" id="UP000815325"/>
    </source>
</evidence>
<dbReference type="Gene3D" id="1.10.510.10">
    <property type="entry name" value="Transferase(Phosphotransferase) domain 1"/>
    <property type="match status" value="1"/>
</dbReference>
<accession>A0ABQ7FUK6</accession>
<keyword evidence="3" id="KW-0547">Nucleotide-binding</keyword>
<keyword evidence="8" id="KW-1185">Reference proteome</keyword>
<keyword evidence="2" id="KW-0808">Transferase</keyword>
<organism evidence="7 8">
    <name type="scientific">Dunaliella salina</name>
    <name type="common">Green alga</name>
    <name type="synonym">Protococcus salinus</name>
    <dbReference type="NCBI Taxonomy" id="3046"/>
    <lineage>
        <taxon>Eukaryota</taxon>
        <taxon>Viridiplantae</taxon>
        <taxon>Chlorophyta</taxon>
        <taxon>core chlorophytes</taxon>
        <taxon>Chlorophyceae</taxon>
        <taxon>CS clade</taxon>
        <taxon>Chlamydomonadales</taxon>
        <taxon>Dunaliellaceae</taxon>
        <taxon>Dunaliella</taxon>
    </lineage>
</organism>
<evidence type="ECO:0000256" key="5">
    <source>
        <dbReference type="ARBA" id="ARBA00022840"/>
    </source>
</evidence>
<sequence length="190" mass="20653">MCNRISSGKGAFGVVKLAVNKKTGSRDAVKSISKAKLVCKEDVKDVQAEVAIMNLVAGHPHVVSLKSTHEDKDYVHLAMELCGGGELFDSIVEAGNFSEKKAAKVFRKMVDVVNHCHELGVMHRDLKPENFLLTSKVCSIQHASAAANVREGAHCSRFCEDKQVRTCAHGGLLSVAGCLCAGWWSWFEGR</sequence>
<evidence type="ECO:0000256" key="3">
    <source>
        <dbReference type="ARBA" id="ARBA00022741"/>
    </source>
</evidence>
<dbReference type="PANTHER" id="PTHR24349">
    <property type="entry name" value="SERINE/THREONINE-PROTEIN KINASE"/>
    <property type="match status" value="1"/>
</dbReference>
<dbReference type="InterPro" id="IPR008271">
    <property type="entry name" value="Ser/Thr_kinase_AS"/>
</dbReference>
<dbReference type="InterPro" id="IPR011009">
    <property type="entry name" value="Kinase-like_dom_sf"/>
</dbReference>
<proteinExistence type="predicted"/>
<dbReference type="Pfam" id="PF00069">
    <property type="entry name" value="Pkinase"/>
    <property type="match status" value="1"/>
</dbReference>
<keyword evidence="5" id="KW-0067">ATP-binding</keyword>
<protein>
    <submittedName>
        <fullName evidence="7">Kinase-like domain-containing protein</fullName>
    </submittedName>
</protein>
<keyword evidence="4" id="KW-0418">Kinase</keyword>
<dbReference type="SUPFAM" id="SSF56112">
    <property type="entry name" value="Protein kinase-like (PK-like)"/>
    <property type="match status" value="1"/>
</dbReference>
<comment type="caution">
    <text evidence="7">The sequence shown here is derived from an EMBL/GenBank/DDBJ whole genome shotgun (WGS) entry which is preliminary data.</text>
</comment>
<dbReference type="PROSITE" id="PS00108">
    <property type="entry name" value="PROTEIN_KINASE_ST"/>
    <property type="match status" value="1"/>
</dbReference>
<evidence type="ECO:0000313" key="7">
    <source>
        <dbReference type="EMBL" id="KAF5826098.1"/>
    </source>
</evidence>
<keyword evidence="1" id="KW-0723">Serine/threonine-protein kinase</keyword>
<name>A0ABQ7FUK6_DUNSA</name>
<gene>
    <name evidence="7" type="ORF">DUNSADRAFT_4879</name>
</gene>